<reference evidence="1 2" key="1">
    <citation type="journal article" date="2003" name="Genome Res.">
        <title>Comparative genome analysis of Vibrio vulnificus, a marine pathogen.</title>
        <authorList>
            <person name="Chen C.Y."/>
            <person name="Wu K.M."/>
            <person name="Chang Y.C."/>
            <person name="Chang C.H."/>
            <person name="Tsai H.C."/>
            <person name="Liao T.L."/>
            <person name="Liu Y.M."/>
            <person name="Chen H.J."/>
            <person name="Shen A.B."/>
            <person name="Li J.C."/>
            <person name="Su T.L."/>
            <person name="Shao C.P."/>
            <person name="Lee C.T."/>
            <person name="Hor L.I."/>
            <person name="Tsai S.F."/>
        </authorList>
    </citation>
    <scope>NUCLEOTIDE SEQUENCE [LARGE SCALE GENOMIC DNA]</scope>
    <source>
        <strain evidence="1 2">YJ016</strain>
    </source>
</reference>
<dbReference type="STRING" id="672.VV93_v1c36280"/>
<evidence type="ECO:0000313" key="1">
    <source>
        <dbReference type="EMBL" id="BAC96653.1"/>
    </source>
</evidence>
<sequence>MMDNTVMNDEQKKRYRSVINMKQTDFERLREELKRLSPLQLQHLQGDIQLALLKKDNDILSLEERDALAKLFV</sequence>
<proteinExistence type="predicted"/>
<dbReference type="EMBL" id="BA000038">
    <property type="protein sequence ID" value="BAC96653.1"/>
    <property type="molecule type" value="Genomic_DNA"/>
</dbReference>
<protein>
    <submittedName>
        <fullName evidence="1">Uncharacterized protein</fullName>
    </submittedName>
</protein>
<evidence type="ECO:0000313" key="2">
    <source>
        <dbReference type="Proteomes" id="UP000002675"/>
    </source>
</evidence>
<organism evidence="1 2">
    <name type="scientific">Vibrio vulnificus (strain YJ016)</name>
    <dbReference type="NCBI Taxonomy" id="196600"/>
    <lineage>
        <taxon>Bacteria</taxon>
        <taxon>Pseudomonadati</taxon>
        <taxon>Pseudomonadota</taxon>
        <taxon>Gammaproteobacteria</taxon>
        <taxon>Vibrionales</taxon>
        <taxon>Vibrionaceae</taxon>
        <taxon>Vibrio</taxon>
    </lineage>
</organism>
<dbReference type="Proteomes" id="UP000002675">
    <property type="component" value="Chromosome II"/>
</dbReference>
<name>Q7MEP3_VIBVY</name>
<dbReference type="HOGENOM" id="CLU_178630_2_0_6"/>
<dbReference type="AlphaFoldDB" id="Q7MEP3"/>
<accession>Q7MEP3</accession>
<dbReference type="KEGG" id="vvy:VVA0627"/>
<gene>
    <name evidence="1" type="ordered locus">VVA0627</name>
</gene>